<keyword evidence="5" id="KW-0255">Endonuclease</keyword>
<reference evidence="5 6" key="1">
    <citation type="submission" date="2020-06" db="EMBL/GenBank/DDBJ databases">
        <title>High-quality draft genome of sulfate reducer Desulfobacter latus type strain AcrS2 isolated from marine sediment.</title>
        <authorList>
            <person name="Hoppe M."/>
            <person name="Larsen C.K."/>
            <person name="Marshall I.P.G."/>
            <person name="Schramm A."/>
            <person name="Marietou A.G."/>
        </authorList>
    </citation>
    <scope>NUCLEOTIDE SEQUENCE [LARGE SCALE GENOMIC DNA]</scope>
    <source>
        <strain evidence="5 6">AcRS2</strain>
    </source>
</reference>
<dbReference type="AlphaFoldDB" id="A0A850SSV6"/>
<dbReference type="RefSeq" id="WP_178365926.1">
    <property type="nucleotide sequence ID" value="NZ_JACADJ010000012.1"/>
</dbReference>
<proteinExistence type="inferred from homology"/>
<dbReference type="Proteomes" id="UP000553343">
    <property type="component" value="Unassembled WGS sequence"/>
</dbReference>
<protein>
    <submittedName>
        <fullName evidence="5">Restriction endonuclease subunit S</fullName>
    </submittedName>
</protein>
<dbReference type="Pfam" id="PF01420">
    <property type="entry name" value="Methylase_S"/>
    <property type="match status" value="2"/>
</dbReference>
<keyword evidence="5" id="KW-0378">Hydrolase</keyword>
<feature type="domain" description="Type I restriction modification DNA specificity" evidence="4">
    <location>
        <begin position="17"/>
        <end position="179"/>
    </location>
</feature>
<dbReference type="InterPro" id="IPR000055">
    <property type="entry name" value="Restrct_endonuc_typeI_TRD"/>
</dbReference>
<keyword evidence="5" id="KW-0540">Nuclease</keyword>
<keyword evidence="6" id="KW-1185">Reference proteome</keyword>
<comment type="similarity">
    <text evidence="1">Belongs to the type-I restriction system S methylase family.</text>
</comment>
<organism evidence="5 6">
    <name type="scientific">Desulfobacter latus</name>
    <dbReference type="NCBI Taxonomy" id="2292"/>
    <lineage>
        <taxon>Bacteria</taxon>
        <taxon>Pseudomonadati</taxon>
        <taxon>Thermodesulfobacteriota</taxon>
        <taxon>Desulfobacteria</taxon>
        <taxon>Desulfobacterales</taxon>
        <taxon>Desulfobacteraceae</taxon>
        <taxon>Desulfobacter</taxon>
    </lineage>
</organism>
<dbReference type="PANTHER" id="PTHR30408">
    <property type="entry name" value="TYPE-1 RESTRICTION ENZYME ECOKI SPECIFICITY PROTEIN"/>
    <property type="match status" value="1"/>
</dbReference>
<dbReference type="SUPFAM" id="SSF116734">
    <property type="entry name" value="DNA methylase specificity domain"/>
    <property type="match status" value="2"/>
</dbReference>
<dbReference type="InterPro" id="IPR044946">
    <property type="entry name" value="Restrct_endonuc_typeI_TRD_sf"/>
</dbReference>
<dbReference type="PANTHER" id="PTHR30408:SF12">
    <property type="entry name" value="TYPE I RESTRICTION ENZYME MJAVIII SPECIFICITY SUBUNIT"/>
    <property type="match status" value="1"/>
</dbReference>
<sequence>MSRTQLLLKQARLSSIPQGWNISQIGKSCSIRNDLRKPISVDERSTIKGDYPYYGPTGILDYIDEYLIDGEFALIGEDGDHFLKPQEKSQTIYVKGRFNANNHAHVIASTQACSAHWFAIFFKHRNITDFLSRQGANRYKLNKATLEKLPILLPPPPEQKAIADLLSTWDEAIEKTERLIQAKEASLKGQIQKLISQRCDSWPHVKPKKIFDTITEKNFPEEELLSVTQDRGVIPRSMLEGRVMSPDGTTASYKLIKRGDFAISLRSFQGGIEYSNYQGIISPAYTVLRPKIELNRDFYRLFFKSYIFIKKYLNLAVIGIRDGKQISIPDFLSIKIPVPPIEEQKEIAETLSVCQHEINLLKQLADKYKTQKRGLMQKMLTGEWRVKPEVVNQYE</sequence>
<evidence type="ECO:0000313" key="6">
    <source>
        <dbReference type="Proteomes" id="UP000553343"/>
    </source>
</evidence>
<dbReference type="GO" id="GO:0009307">
    <property type="term" value="P:DNA restriction-modification system"/>
    <property type="evidence" value="ECO:0007669"/>
    <property type="project" value="UniProtKB-KW"/>
</dbReference>
<evidence type="ECO:0000256" key="3">
    <source>
        <dbReference type="ARBA" id="ARBA00023125"/>
    </source>
</evidence>
<name>A0A850SSV6_9BACT</name>
<comment type="caution">
    <text evidence="5">The sequence shown here is derived from an EMBL/GenBank/DDBJ whole genome shotgun (WGS) entry which is preliminary data.</text>
</comment>
<evidence type="ECO:0000313" key="5">
    <source>
        <dbReference type="EMBL" id="NWH04474.1"/>
    </source>
</evidence>
<dbReference type="EMBL" id="JACADJ010000012">
    <property type="protein sequence ID" value="NWH04474.1"/>
    <property type="molecule type" value="Genomic_DNA"/>
</dbReference>
<evidence type="ECO:0000256" key="2">
    <source>
        <dbReference type="ARBA" id="ARBA00022747"/>
    </source>
</evidence>
<dbReference type="Gene3D" id="1.10.287.1120">
    <property type="entry name" value="Bipartite methylase S protein"/>
    <property type="match status" value="1"/>
</dbReference>
<dbReference type="InterPro" id="IPR052021">
    <property type="entry name" value="Type-I_RS_S_subunit"/>
</dbReference>
<accession>A0A850SSV6</accession>
<evidence type="ECO:0000259" key="4">
    <source>
        <dbReference type="Pfam" id="PF01420"/>
    </source>
</evidence>
<gene>
    <name evidence="5" type="ORF">HXW94_05620</name>
</gene>
<keyword evidence="2" id="KW-0680">Restriction system</keyword>
<feature type="domain" description="Type I restriction modification DNA specificity" evidence="4">
    <location>
        <begin position="254"/>
        <end position="364"/>
    </location>
</feature>
<dbReference type="CDD" id="cd17262">
    <property type="entry name" value="RMtype1_S_Aco12261I-TRD2-CR2"/>
    <property type="match status" value="1"/>
</dbReference>
<dbReference type="GO" id="GO:0004519">
    <property type="term" value="F:endonuclease activity"/>
    <property type="evidence" value="ECO:0007669"/>
    <property type="project" value="UniProtKB-KW"/>
</dbReference>
<dbReference type="GO" id="GO:0003677">
    <property type="term" value="F:DNA binding"/>
    <property type="evidence" value="ECO:0007669"/>
    <property type="project" value="UniProtKB-KW"/>
</dbReference>
<evidence type="ECO:0000256" key="1">
    <source>
        <dbReference type="ARBA" id="ARBA00010923"/>
    </source>
</evidence>
<keyword evidence="3" id="KW-0238">DNA-binding</keyword>
<dbReference type="Gene3D" id="3.90.220.20">
    <property type="entry name" value="DNA methylase specificity domains"/>
    <property type="match status" value="2"/>
</dbReference>